<dbReference type="InParanoid" id="A0A6G9I9Z4"/>
<feature type="transmembrane region" description="Helical" evidence="1">
    <location>
        <begin position="188"/>
        <end position="205"/>
    </location>
</feature>
<dbReference type="InterPro" id="IPR007820">
    <property type="entry name" value="AbrB_fam"/>
</dbReference>
<keyword evidence="3" id="KW-1185">Reference proteome</keyword>
<feature type="transmembrane region" description="Helical" evidence="1">
    <location>
        <begin position="85"/>
        <end position="108"/>
    </location>
</feature>
<feature type="transmembrane region" description="Helical" evidence="1">
    <location>
        <begin position="61"/>
        <end position="79"/>
    </location>
</feature>
<dbReference type="Pfam" id="PF05145">
    <property type="entry name" value="AbrB"/>
    <property type="match status" value="1"/>
</dbReference>
<dbReference type="EMBL" id="CP050253">
    <property type="protein sequence ID" value="QIQ21055.1"/>
    <property type="molecule type" value="Genomic_DNA"/>
</dbReference>
<reference evidence="2 3" key="1">
    <citation type="submission" date="2020-03" db="EMBL/GenBank/DDBJ databases">
        <title>Complete genome sequence of Orbus sp. IPMB12 (BCRC 80908).</title>
        <authorList>
            <person name="Lo W.-S."/>
            <person name="Chang T.-H."/>
            <person name="Kuo C.-H."/>
        </authorList>
    </citation>
    <scope>NUCLEOTIDE SEQUENCE [LARGE SCALE GENOMIC DNA]</scope>
    <source>
        <strain evidence="2 3">IPMB12</strain>
    </source>
</reference>
<gene>
    <name evidence="2" type="ORF">IPMB12_04780</name>
</gene>
<dbReference type="GO" id="GO:0010468">
    <property type="term" value="P:regulation of gene expression"/>
    <property type="evidence" value="ECO:0007669"/>
    <property type="project" value="InterPro"/>
</dbReference>
<feature type="transmembrane region" description="Helical" evidence="1">
    <location>
        <begin position="321"/>
        <end position="341"/>
    </location>
</feature>
<proteinExistence type="predicted"/>
<dbReference type="FunCoup" id="A0A6G9I9Z4">
    <property type="interactions" value="10"/>
</dbReference>
<evidence type="ECO:0000256" key="1">
    <source>
        <dbReference type="SAM" id="Phobius"/>
    </source>
</evidence>
<dbReference type="AlphaFoldDB" id="A0A6G9I9Z4"/>
<dbReference type="PANTHER" id="PTHR38457:SF1">
    <property type="entry name" value="REGULATOR ABRB-RELATED"/>
    <property type="match status" value="1"/>
</dbReference>
<evidence type="ECO:0000313" key="2">
    <source>
        <dbReference type="EMBL" id="QIQ21055.1"/>
    </source>
</evidence>
<organism evidence="2 3">
    <name type="scientific">Zophobihabitans entericus</name>
    <dbReference type="NCBI Taxonomy" id="1635327"/>
    <lineage>
        <taxon>Bacteria</taxon>
        <taxon>Pseudomonadati</taxon>
        <taxon>Pseudomonadota</taxon>
        <taxon>Gammaproteobacteria</taxon>
        <taxon>Orbales</taxon>
        <taxon>Orbaceae</taxon>
        <taxon>Zophobihabitans</taxon>
    </lineage>
</organism>
<keyword evidence="1" id="KW-0472">Membrane</keyword>
<feature type="transmembrane region" description="Helical" evidence="1">
    <location>
        <begin position="212"/>
        <end position="230"/>
    </location>
</feature>
<keyword evidence="1" id="KW-0812">Transmembrane</keyword>
<name>A0A6G9I9Z4_9GAMM</name>
<dbReference type="KEGG" id="orb:IPMB12_04780"/>
<feature type="transmembrane region" description="Helical" evidence="1">
    <location>
        <begin position="12"/>
        <end position="30"/>
    </location>
</feature>
<feature type="transmembrane region" description="Helical" evidence="1">
    <location>
        <begin position="149"/>
        <end position="168"/>
    </location>
</feature>
<dbReference type="Proteomes" id="UP000501168">
    <property type="component" value="Chromosome"/>
</dbReference>
<feature type="transmembrane region" description="Helical" evidence="1">
    <location>
        <begin position="266"/>
        <end position="284"/>
    </location>
</feature>
<dbReference type="GO" id="GO:0016020">
    <property type="term" value="C:membrane"/>
    <property type="evidence" value="ECO:0007669"/>
    <property type="project" value="InterPro"/>
</dbReference>
<keyword evidence="1" id="KW-1133">Transmembrane helix</keyword>
<dbReference type="NCBIfam" id="TIGR03082">
    <property type="entry name" value="Gneg_AbrB_dup"/>
    <property type="match status" value="2"/>
</dbReference>
<evidence type="ECO:0000313" key="3">
    <source>
        <dbReference type="Proteomes" id="UP000501168"/>
    </source>
</evidence>
<protein>
    <submittedName>
        <fullName evidence="2">AbrB family transcriptional regulator</fullName>
    </submittedName>
</protein>
<dbReference type="RefSeq" id="WP_166915458.1">
    <property type="nucleotide sequence ID" value="NZ_CP050253.1"/>
</dbReference>
<feature type="transmembrane region" description="Helical" evidence="1">
    <location>
        <begin position="236"/>
        <end position="254"/>
    </location>
</feature>
<dbReference type="InterPro" id="IPR017516">
    <property type="entry name" value="AbrB_dup"/>
</dbReference>
<sequence>MSIFSQKLWRWGLLAILSVVITAALLWLHVSAALLLGPMLAGIILGVSGASLSVPRPCFSLAQSVLGCFIASSLSLQVLQDLASFWYLALALTLSTLVISVLCGKFLARFSALPGNTAIWGILPGGASAMVVVCSDYGADMRLVAFIQYLRVVIVVLSMAAISHFYMVDRVSSVAVEIVWFPPLTSDFFITLAIAIVGCILSRYIKIPSGRLLIPMVICVVVQLQGWVQIEVSEWLLALSFAMVGLSAGLRFNISVLKLALKALPITLVSIFAIMIFCYFQALFMSSVMDVDFLTAFLATSPGGLESSVIIAVETNSSLSIVVPLQILRLFSVLLFGPFIARYMSRNILSNNQASV</sequence>
<dbReference type="PANTHER" id="PTHR38457">
    <property type="entry name" value="REGULATOR ABRB-RELATED"/>
    <property type="match status" value="1"/>
</dbReference>
<dbReference type="PIRSF" id="PIRSF038991">
    <property type="entry name" value="Protein_AbrB"/>
    <property type="match status" value="1"/>
</dbReference>
<accession>A0A6G9I9Z4</accession>